<dbReference type="Proteomes" id="UP001472677">
    <property type="component" value="Unassembled WGS sequence"/>
</dbReference>
<comment type="caution">
    <text evidence="1">The sequence shown here is derived from an EMBL/GenBank/DDBJ whole genome shotgun (WGS) entry which is preliminary data.</text>
</comment>
<name>A0ABR2F7P5_9ROSI</name>
<proteinExistence type="predicted"/>
<organism evidence="1 2">
    <name type="scientific">Hibiscus sabdariffa</name>
    <name type="common">roselle</name>
    <dbReference type="NCBI Taxonomy" id="183260"/>
    <lineage>
        <taxon>Eukaryota</taxon>
        <taxon>Viridiplantae</taxon>
        <taxon>Streptophyta</taxon>
        <taxon>Embryophyta</taxon>
        <taxon>Tracheophyta</taxon>
        <taxon>Spermatophyta</taxon>
        <taxon>Magnoliopsida</taxon>
        <taxon>eudicotyledons</taxon>
        <taxon>Gunneridae</taxon>
        <taxon>Pentapetalae</taxon>
        <taxon>rosids</taxon>
        <taxon>malvids</taxon>
        <taxon>Malvales</taxon>
        <taxon>Malvaceae</taxon>
        <taxon>Malvoideae</taxon>
        <taxon>Hibiscus</taxon>
    </lineage>
</organism>
<accession>A0ABR2F7P5</accession>
<reference evidence="1 2" key="1">
    <citation type="journal article" date="2024" name="G3 (Bethesda)">
        <title>Genome assembly of Hibiscus sabdariffa L. provides insights into metabolisms of medicinal natural products.</title>
        <authorList>
            <person name="Kim T."/>
        </authorList>
    </citation>
    <scope>NUCLEOTIDE SEQUENCE [LARGE SCALE GENOMIC DNA]</scope>
    <source>
        <strain evidence="1">TK-2024</strain>
        <tissue evidence="1">Old leaves</tissue>
    </source>
</reference>
<gene>
    <name evidence="1" type="ORF">V6N12_029075</name>
</gene>
<sequence length="114" mass="12756">MSSRGLKLAVPPEMQQNPCLELNNGDSSRQQNILLLCLFCTFVCSVLQNAVAMQLPWVFPHVKRHLAQKSTLSLPSQSLYLHTCTSPPNNTFLMQYQSSTIKKAENLHPCNNAV</sequence>
<keyword evidence="2" id="KW-1185">Reference proteome</keyword>
<dbReference type="EMBL" id="JBBPBM010000008">
    <property type="protein sequence ID" value="KAK8573037.1"/>
    <property type="molecule type" value="Genomic_DNA"/>
</dbReference>
<evidence type="ECO:0000313" key="1">
    <source>
        <dbReference type="EMBL" id="KAK8573037.1"/>
    </source>
</evidence>
<protein>
    <submittedName>
        <fullName evidence="1">Uncharacterized protein</fullName>
    </submittedName>
</protein>
<evidence type="ECO:0000313" key="2">
    <source>
        <dbReference type="Proteomes" id="UP001472677"/>
    </source>
</evidence>